<organism evidence="2 3">
    <name type="scientific">Pisolithus tinctorius Marx 270</name>
    <dbReference type="NCBI Taxonomy" id="870435"/>
    <lineage>
        <taxon>Eukaryota</taxon>
        <taxon>Fungi</taxon>
        <taxon>Dikarya</taxon>
        <taxon>Basidiomycota</taxon>
        <taxon>Agaricomycotina</taxon>
        <taxon>Agaricomycetes</taxon>
        <taxon>Agaricomycetidae</taxon>
        <taxon>Boletales</taxon>
        <taxon>Sclerodermatineae</taxon>
        <taxon>Pisolithaceae</taxon>
        <taxon>Pisolithus</taxon>
    </lineage>
</organism>
<feature type="domain" description="Cytosolic endo-beta-N-acetylglucosaminidase TIM barrel" evidence="1">
    <location>
        <begin position="70"/>
        <end position="416"/>
    </location>
</feature>
<dbReference type="HOGENOM" id="CLU_016511_0_0_1"/>
<dbReference type="InParanoid" id="A0A0C3JCD6"/>
<dbReference type="InterPro" id="IPR032979">
    <property type="entry name" value="ENGase"/>
</dbReference>
<evidence type="ECO:0000313" key="2">
    <source>
        <dbReference type="EMBL" id="KIO06748.1"/>
    </source>
</evidence>
<name>A0A0C3JCD6_PISTI</name>
<reference evidence="3" key="2">
    <citation type="submission" date="2015-01" db="EMBL/GenBank/DDBJ databases">
        <title>Evolutionary Origins and Diversification of the Mycorrhizal Mutualists.</title>
        <authorList>
            <consortium name="DOE Joint Genome Institute"/>
            <consortium name="Mycorrhizal Genomics Consortium"/>
            <person name="Kohler A."/>
            <person name="Kuo A."/>
            <person name="Nagy L.G."/>
            <person name="Floudas D."/>
            <person name="Copeland A."/>
            <person name="Barry K.W."/>
            <person name="Cichocki N."/>
            <person name="Veneault-Fourrey C."/>
            <person name="LaButti K."/>
            <person name="Lindquist E.A."/>
            <person name="Lipzen A."/>
            <person name="Lundell T."/>
            <person name="Morin E."/>
            <person name="Murat C."/>
            <person name="Riley R."/>
            <person name="Ohm R."/>
            <person name="Sun H."/>
            <person name="Tunlid A."/>
            <person name="Henrissat B."/>
            <person name="Grigoriev I.V."/>
            <person name="Hibbett D.S."/>
            <person name="Martin F."/>
        </authorList>
    </citation>
    <scope>NUCLEOTIDE SEQUENCE [LARGE SCALE GENOMIC DNA]</scope>
    <source>
        <strain evidence="3">Marx 270</strain>
    </source>
</reference>
<dbReference type="Proteomes" id="UP000054217">
    <property type="component" value="Unassembled WGS sequence"/>
</dbReference>
<dbReference type="PANTHER" id="PTHR13246:SF1">
    <property type="entry name" value="CYTOSOLIC ENDO-BETA-N-ACETYLGLUCOSAMINIDASE"/>
    <property type="match status" value="1"/>
</dbReference>
<dbReference type="OrthoDB" id="284473at2759"/>
<dbReference type="PANTHER" id="PTHR13246">
    <property type="entry name" value="ENDO BETA N-ACETYLGLUCOSAMINIDASE"/>
    <property type="match status" value="1"/>
</dbReference>
<dbReference type="Gene3D" id="2.60.120.260">
    <property type="entry name" value="Galactose-binding domain-like"/>
    <property type="match status" value="1"/>
</dbReference>
<dbReference type="AlphaFoldDB" id="A0A0C3JCD6"/>
<keyword evidence="2" id="KW-0378">Hydrolase</keyword>
<dbReference type="EMBL" id="KN831962">
    <property type="protein sequence ID" value="KIO06748.1"/>
    <property type="molecule type" value="Genomic_DNA"/>
</dbReference>
<sequence>MPLRGVGHSKLVGDEAPFFDSLAELDAWFTQPHSKLAGVFQYQPRPQVKGQSDNRGKLLVCHDYKGGYTESPSGTCYTFNFWSLCDTFVYFSHHRITVPPSGWINAAHKQGVKMLGVLILEHSESDTDGLKLLLGNVPSLSTGSDAASGSIRLSAHYASCLAELAFQRGFDGYLLNFESSLPGGAEQARALTAWITLLRAELRSKVGTHADVVWYDSVIISGELRYQNRLNHRNLPFFLASDALFTNYFWPPNYPALGAGYFLSIDPVLLGNSPITRNVQTRVKTLQSVLTGVDVWGRSQYGGGGFNSYRAITHIDPQSLGLSVALFGPAWTWESEQDKPGWNWEQWWDYERKLWIGPSHPGEIVPVPDPPKLSDVPPYNEGAFKPLSAFFVNTPSPDPAKSPFYTCFSPGVGWSWFVDGVNVLQTEKGWTDIDKQCSIGNLAWPTPALKWEGDGRNEDLPTASTAFDMTDGWNGGNTLKISVRCGGSDAEDAFFRCIWLPVQSLTISAGRSYETCIAYKPGSDETVDLDLTVMVKPLSLGEEGETKLEVGQAILTDLLHGWSKQELTFTSTSTSGPISIAVGLVVGFVAKDPSLPCNFALSLGKLAVYPSPPTPPISVGSPRVFWARFAPDSATDSLANLVGVLTWDTALSLPPMPPIDPYKNHPEDPRPAWVLDDALPQSISFLYFNVYVTTYASETAMSDLLPATFIGTTGLDGRANRFYVEPQCLPQGLEGKRCLRFYVQGVTNLGEVLPWERCAFVDYIIKP</sequence>
<dbReference type="Pfam" id="PF03644">
    <property type="entry name" value="Glyco_hydro_85"/>
    <property type="match status" value="1"/>
</dbReference>
<protein>
    <submittedName>
        <fullName evidence="2">Glycoside hydrolase family 85 protein</fullName>
    </submittedName>
</protein>
<dbReference type="GO" id="GO:0005829">
    <property type="term" value="C:cytosol"/>
    <property type="evidence" value="ECO:0007669"/>
    <property type="project" value="UniProtKB-SubCell"/>
</dbReference>
<keyword evidence="3" id="KW-1185">Reference proteome</keyword>
<dbReference type="STRING" id="870435.A0A0C3JCD6"/>
<dbReference type="GO" id="GO:0033925">
    <property type="term" value="F:mannosyl-glycoprotein endo-beta-N-acetylglucosaminidase activity"/>
    <property type="evidence" value="ECO:0007669"/>
    <property type="project" value="UniProtKB-EC"/>
</dbReference>
<proteinExistence type="predicted"/>
<dbReference type="InterPro" id="IPR005201">
    <property type="entry name" value="TIM_ENGase"/>
</dbReference>
<dbReference type="Gene3D" id="3.20.20.80">
    <property type="entry name" value="Glycosidases"/>
    <property type="match status" value="1"/>
</dbReference>
<reference evidence="2 3" key="1">
    <citation type="submission" date="2014-04" db="EMBL/GenBank/DDBJ databases">
        <authorList>
            <consortium name="DOE Joint Genome Institute"/>
            <person name="Kuo A."/>
            <person name="Kohler A."/>
            <person name="Costa M.D."/>
            <person name="Nagy L.G."/>
            <person name="Floudas D."/>
            <person name="Copeland A."/>
            <person name="Barry K.W."/>
            <person name="Cichocki N."/>
            <person name="Veneault-Fourrey C."/>
            <person name="LaButti K."/>
            <person name="Lindquist E.A."/>
            <person name="Lipzen A."/>
            <person name="Lundell T."/>
            <person name="Morin E."/>
            <person name="Murat C."/>
            <person name="Sun H."/>
            <person name="Tunlid A."/>
            <person name="Henrissat B."/>
            <person name="Grigoriev I.V."/>
            <person name="Hibbett D.S."/>
            <person name="Martin F."/>
            <person name="Nordberg H.P."/>
            <person name="Cantor M.N."/>
            <person name="Hua S.X."/>
        </authorList>
    </citation>
    <scope>NUCLEOTIDE SEQUENCE [LARGE SCALE GENOMIC DNA]</scope>
    <source>
        <strain evidence="2 3">Marx 270</strain>
    </source>
</reference>
<gene>
    <name evidence="2" type="ORF">M404DRAFT_137988</name>
</gene>
<accession>A0A0C3JCD6</accession>
<evidence type="ECO:0000313" key="3">
    <source>
        <dbReference type="Proteomes" id="UP000054217"/>
    </source>
</evidence>
<evidence type="ECO:0000259" key="1">
    <source>
        <dbReference type="Pfam" id="PF03644"/>
    </source>
</evidence>